<gene>
    <name evidence="2" type="ORF">HPC62_18120</name>
</gene>
<dbReference type="RefSeq" id="WP_172357905.1">
    <property type="nucleotide sequence ID" value="NZ_CP053661.1"/>
</dbReference>
<keyword evidence="3" id="KW-1185">Reference proteome</keyword>
<protein>
    <submittedName>
        <fullName evidence="2">Uncharacterized protein</fullName>
    </submittedName>
</protein>
<dbReference type="KEGG" id="theu:HPC62_18120"/>
<dbReference type="Proteomes" id="UP000505210">
    <property type="component" value="Chromosome"/>
</dbReference>
<evidence type="ECO:0000256" key="1">
    <source>
        <dbReference type="SAM" id="MobiDB-lite"/>
    </source>
</evidence>
<name>A0A6M8B9Z8_9CYAN</name>
<dbReference type="AlphaFoldDB" id="A0A6M8B9Z8"/>
<feature type="region of interest" description="Disordered" evidence="1">
    <location>
        <begin position="1"/>
        <end position="48"/>
    </location>
</feature>
<accession>A0A6M8B9Z8</accession>
<feature type="compositionally biased region" description="Low complexity" evidence="1">
    <location>
        <begin position="34"/>
        <end position="48"/>
    </location>
</feature>
<organism evidence="2 3">
    <name type="scientific">Thermoleptolyngbya sichuanensis A183</name>
    <dbReference type="NCBI Taxonomy" id="2737172"/>
    <lineage>
        <taxon>Bacteria</taxon>
        <taxon>Bacillati</taxon>
        <taxon>Cyanobacteriota</taxon>
        <taxon>Cyanophyceae</taxon>
        <taxon>Oculatellales</taxon>
        <taxon>Oculatellaceae</taxon>
        <taxon>Thermoleptolyngbya</taxon>
        <taxon>Thermoleptolyngbya sichuanensis</taxon>
    </lineage>
</organism>
<dbReference type="EMBL" id="CP053661">
    <property type="protein sequence ID" value="QKD83854.1"/>
    <property type="molecule type" value="Genomic_DNA"/>
</dbReference>
<proteinExistence type="predicted"/>
<reference evidence="2 3" key="1">
    <citation type="submission" date="2020-05" db="EMBL/GenBank/DDBJ databases">
        <title>Complete genome sequence of of a novel Thermoleptolyngbya strain isolated from hot springs of Ganzi, Sichuan China.</title>
        <authorList>
            <person name="Tang J."/>
            <person name="Daroch M."/>
            <person name="Li L."/>
            <person name="Waleron K."/>
            <person name="Waleron M."/>
            <person name="Waleron M."/>
        </authorList>
    </citation>
    <scope>NUCLEOTIDE SEQUENCE [LARGE SCALE GENOMIC DNA]</scope>
    <source>
        <strain evidence="2 3">PKUAC-SCTA183</strain>
    </source>
</reference>
<evidence type="ECO:0000313" key="3">
    <source>
        <dbReference type="Proteomes" id="UP000505210"/>
    </source>
</evidence>
<sequence length="48" mass="5269">MTTEPLNLALAGDANQMRSQVHQRMGDRAPEPGQQVQYRQSQQGEAGS</sequence>
<evidence type="ECO:0000313" key="2">
    <source>
        <dbReference type="EMBL" id="QKD83854.1"/>
    </source>
</evidence>